<proteinExistence type="predicted"/>
<protein>
    <submittedName>
        <fullName evidence="1">Uncharacterized protein</fullName>
    </submittedName>
</protein>
<organism evidence="1 2">
    <name type="scientific">Anas platyrhynchos</name>
    <name type="common">Mallard</name>
    <name type="synonym">Anas boschas</name>
    <dbReference type="NCBI Taxonomy" id="8839"/>
    <lineage>
        <taxon>Eukaryota</taxon>
        <taxon>Metazoa</taxon>
        <taxon>Chordata</taxon>
        <taxon>Craniata</taxon>
        <taxon>Vertebrata</taxon>
        <taxon>Euteleostomi</taxon>
        <taxon>Archelosauria</taxon>
        <taxon>Archosauria</taxon>
        <taxon>Dinosauria</taxon>
        <taxon>Saurischia</taxon>
        <taxon>Theropoda</taxon>
        <taxon>Coelurosauria</taxon>
        <taxon>Aves</taxon>
        <taxon>Neognathae</taxon>
        <taxon>Galloanserae</taxon>
        <taxon>Anseriformes</taxon>
        <taxon>Anatidae</taxon>
        <taxon>Anatinae</taxon>
        <taxon>Anas</taxon>
    </lineage>
</organism>
<dbReference type="AlphaFoldDB" id="A0A8B9TCB6"/>
<accession>A0A8B9TCB6</accession>
<reference evidence="1" key="1">
    <citation type="submission" date="2019-08" db="EMBL/GenBank/DDBJ databases">
        <title>Three high-quality genomes provides insights into domestication of ducks.</title>
        <authorList>
            <person name="Hou Z.C."/>
            <person name="Zhu F."/>
            <person name="Yin Z.T."/>
            <person name="Zhang F."/>
        </authorList>
    </citation>
    <scope>NUCLEOTIDE SEQUENCE [LARGE SCALE GENOMIC DNA]</scope>
</reference>
<evidence type="ECO:0000313" key="1">
    <source>
        <dbReference type="Ensembl" id="ENSAPLP00020019260.1"/>
    </source>
</evidence>
<evidence type="ECO:0000313" key="2">
    <source>
        <dbReference type="Proteomes" id="UP000694400"/>
    </source>
</evidence>
<name>A0A8B9TCB6_ANAPL</name>
<reference evidence="1" key="2">
    <citation type="submission" date="2025-08" db="UniProtKB">
        <authorList>
            <consortium name="Ensembl"/>
        </authorList>
    </citation>
    <scope>IDENTIFICATION</scope>
</reference>
<dbReference type="Proteomes" id="UP000694400">
    <property type="component" value="Chromosome 7"/>
</dbReference>
<sequence>MLGVGTFPHHLWPATPQPKTKFLHGHLNNIKTGEGFLAAQSVCWLRGVSSSVVLPGAGSGELCLPEGPSSSKAPCWVLWIQHGVLKQPCGWVCW</sequence>
<reference evidence="1" key="3">
    <citation type="submission" date="2025-09" db="UniProtKB">
        <authorList>
            <consortium name="Ensembl"/>
        </authorList>
    </citation>
    <scope>IDENTIFICATION</scope>
</reference>
<dbReference type="Ensembl" id="ENSAPLT00020020817.1">
    <property type="protein sequence ID" value="ENSAPLP00020019260.1"/>
    <property type="gene ID" value="ENSAPLG00020013670.1"/>
</dbReference>